<accession>A0A915EWE3</accession>
<sequence length="128" mass="14624">MSIDKDIATRPPVWHQLTTHVAEAELASLHHAFSKPDDVTVNETLQATVMETRQSGVQQLQLTHANFAVATHFGCHIDSLAHSLWRLVILAFYLSDRPYCSFRDDPRRRIRDVIEAGYRSDDHSYLVP</sequence>
<dbReference type="AlphaFoldDB" id="A0A915EWE3"/>
<organism evidence="1 2">
    <name type="scientific">Echinococcus canadensis</name>
    <dbReference type="NCBI Taxonomy" id="519352"/>
    <lineage>
        <taxon>Eukaryota</taxon>
        <taxon>Metazoa</taxon>
        <taxon>Spiralia</taxon>
        <taxon>Lophotrochozoa</taxon>
        <taxon>Platyhelminthes</taxon>
        <taxon>Cestoda</taxon>
        <taxon>Eucestoda</taxon>
        <taxon>Cyclophyllidea</taxon>
        <taxon>Taeniidae</taxon>
        <taxon>Echinococcus</taxon>
        <taxon>Echinococcus canadensis group</taxon>
    </lineage>
</organism>
<proteinExistence type="predicted"/>
<dbReference type="Proteomes" id="UP000887562">
    <property type="component" value="Unplaced"/>
</dbReference>
<reference evidence="2" key="1">
    <citation type="submission" date="2022-11" db="UniProtKB">
        <authorList>
            <consortium name="WormBaseParasite"/>
        </authorList>
    </citation>
    <scope>IDENTIFICATION</scope>
</reference>
<evidence type="ECO:0000313" key="2">
    <source>
        <dbReference type="WBParaSite" id="maker-E.canG7_contigs_2091-snap-gene-0.7-mRNA-1"/>
    </source>
</evidence>
<name>A0A915EWE3_9CEST</name>
<evidence type="ECO:0000313" key="1">
    <source>
        <dbReference type="Proteomes" id="UP000887562"/>
    </source>
</evidence>
<keyword evidence="1" id="KW-1185">Reference proteome</keyword>
<dbReference type="WBParaSite" id="maker-E.canG7_contigs_2091-snap-gene-0.7-mRNA-1">
    <property type="protein sequence ID" value="maker-E.canG7_contigs_2091-snap-gene-0.7-mRNA-1"/>
    <property type="gene ID" value="EcG7_09016"/>
</dbReference>
<protein>
    <submittedName>
        <fullName evidence="2">Uncharacterized protein</fullName>
    </submittedName>
</protein>